<sequence>MNIIIPAEYPPSNHEVLWVTLGGDHAPASFSTKRPNLKSGVKMGSFPLAIECLSQQEALDVMLLAPLVAAANIDAGRTHLEVATSFVLEPKVQSALVDSSDFFAVVVGKPAVYRSRSEVDEAIQGFNHPNWRRCPSFVDAIFFMLSKGHMPYVAQLQELRGAIAPGPPSAALVSSIEYKAGAPKHWVLRAPVAMPCDIATDFSTLSVSGQNEPSPLRVYQHIRELSGIKRSLTRLCSSEEQAPKPSLGEWADKYLERHGYTLRATNTVAFEAQASGSRDSFCSNLAKKGLPVCEADFLYDLIHMK</sequence>
<reference evidence="2" key="1">
    <citation type="journal article" date="2014" name="Proc. Natl. Acad. Sci. U.S.A.">
        <title>Extensive sampling of basidiomycete genomes demonstrates inadequacy of the white-rot/brown-rot paradigm for wood decay fungi.</title>
        <authorList>
            <person name="Riley R."/>
            <person name="Salamov A.A."/>
            <person name="Brown D.W."/>
            <person name="Nagy L.G."/>
            <person name="Floudas D."/>
            <person name="Held B.W."/>
            <person name="Levasseur A."/>
            <person name="Lombard V."/>
            <person name="Morin E."/>
            <person name="Otillar R."/>
            <person name="Lindquist E.A."/>
            <person name="Sun H."/>
            <person name="LaButti K.M."/>
            <person name="Schmutz J."/>
            <person name="Jabbour D."/>
            <person name="Luo H."/>
            <person name="Baker S.E."/>
            <person name="Pisabarro A.G."/>
            <person name="Walton J.D."/>
            <person name="Blanchette R.A."/>
            <person name="Henrissat B."/>
            <person name="Martin F."/>
            <person name="Cullen D."/>
            <person name="Hibbett D.S."/>
            <person name="Grigoriev I.V."/>
        </authorList>
    </citation>
    <scope>NUCLEOTIDE SEQUENCE [LARGE SCALE GENOMIC DNA]</scope>
    <source>
        <strain evidence="2">MUCL 33604</strain>
    </source>
</reference>
<keyword evidence="2" id="KW-1185">Reference proteome</keyword>
<name>A0A067PGA8_9AGAM</name>
<organism evidence="1 2">
    <name type="scientific">Jaapia argillacea MUCL 33604</name>
    <dbReference type="NCBI Taxonomy" id="933084"/>
    <lineage>
        <taxon>Eukaryota</taxon>
        <taxon>Fungi</taxon>
        <taxon>Dikarya</taxon>
        <taxon>Basidiomycota</taxon>
        <taxon>Agaricomycotina</taxon>
        <taxon>Agaricomycetes</taxon>
        <taxon>Agaricomycetidae</taxon>
        <taxon>Jaapiales</taxon>
        <taxon>Jaapiaceae</taxon>
        <taxon>Jaapia</taxon>
    </lineage>
</organism>
<protein>
    <submittedName>
        <fullName evidence="1">Uncharacterized protein</fullName>
    </submittedName>
</protein>
<dbReference type="HOGENOM" id="CLU_912350_0_0_1"/>
<dbReference type="EMBL" id="KL197767">
    <property type="protein sequence ID" value="KDQ50047.1"/>
    <property type="molecule type" value="Genomic_DNA"/>
</dbReference>
<proteinExistence type="predicted"/>
<dbReference type="AlphaFoldDB" id="A0A067PGA8"/>
<gene>
    <name evidence="1" type="ORF">JAAARDRAFT_51443</name>
</gene>
<dbReference type="OrthoDB" id="2659660at2759"/>
<accession>A0A067PGA8</accession>
<evidence type="ECO:0000313" key="2">
    <source>
        <dbReference type="Proteomes" id="UP000027265"/>
    </source>
</evidence>
<dbReference type="Proteomes" id="UP000027265">
    <property type="component" value="Unassembled WGS sequence"/>
</dbReference>
<dbReference type="InParanoid" id="A0A067PGA8"/>
<evidence type="ECO:0000313" key="1">
    <source>
        <dbReference type="EMBL" id="KDQ50047.1"/>
    </source>
</evidence>